<evidence type="ECO:0000313" key="4">
    <source>
        <dbReference type="Proteomes" id="UP000228380"/>
    </source>
</evidence>
<dbReference type="RefSeq" id="XP_038975178.1">
    <property type="nucleotide sequence ID" value="XM_039119250.1"/>
</dbReference>
<sequence>MSLGDDHPCKVAGVGNIKVRMYDGVIRILTNVKYVSELKKNLISLGYLEKHECAFGSQPGSGCLRITKGALVVMKGRRMANNLYEMEGSMVTDSAEVLAAAQEKQFVYKLWHYRMGHMSNRGLTELGKRGMIPEGMDLSGKKLEMFAWFKFWRVEVEKEIGQPVRYLRSDNGVEYTSSEFKRSPNRKLDGGILEEIWSGKKVELGHLKKCTISRNGIFDEESILKKSGFADEAEKAGQGSSGQHSLVGDISSNSTSKRVSFEIEFGRHVSTHVKDQLGEPSVQKEVQVEPQSFGLRDLVRKIAPHRPKRIIYKPVRYGIDETISYALITANGDPETFEEAMESSERKSWIQAMMEEMQSLENSRTWQLAVYREVLGPLVLNRSSQRKRYEHDNCVYVKDVDEENALYLLLYVDDMLIASKSINAVNELKSALSAEFEMKDLGPSKKILGMEICRDRNKGVLHLSLGGYI</sequence>
<dbReference type="Pfam" id="PF22936">
    <property type="entry name" value="Pol_BBD"/>
    <property type="match status" value="1"/>
</dbReference>
<feature type="domain" description="Retrovirus-related Pol polyprotein from transposon TNT 1-94-like beta-barrel" evidence="3">
    <location>
        <begin position="2"/>
        <end position="52"/>
    </location>
</feature>
<dbReference type="KEGG" id="pda:120106276"/>
<protein>
    <submittedName>
        <fullName evidence="5">Uncharacterized protein LOC120106276</fullName>
    </submittedName>
</protein>
<accession>A0A8B8ZUG8</accession>
<evidence type="ECO:0000313" key="5">
    <source>
        <dbReference type="RefSeq" id="XP_038975178.1"/>
    </source>
</evidence>
<keyword evidence="4" id="KW-1185">Reference proteome</keyword>
<name>A0A8B8ZUG8_PHODC</name>
<organism evidence="4 5">
    <name type="scientific">Phoenix dactylifera</name>
    <name type="common">Date palm</name>
    <dbReference type="NCBI Taxonomy" id="42345"/>
    <lineage>
        <taxon>Eukaryota</taxon>
        <taxon>Viridiplantae</taxon>
        <taxon>Streptophyta</taxon>
        <taxon>Embryophyta</taxon>
        <taxon>Tracheophyta</taxon>
        <taxon>Spermatophyta</taxon>
        <taxon>Magnoliopsida</taxon>
        <taxon>Liliopsida</taxon>
        <taxon>Arecaceae</taxon>
        <taxon>Coryphoideae</taxon>
        <taxon>Phoeniceae</taxon>
        <taxon>Phoenix</taxon>
    </lineage>
</organism>
<feature type="domain" description="Reverse transcriptase Ty1/copia-type" evidence="1">
    <location>
        <begin position="387"/>
        <end position="458"/>
    </location>
</feature>
<dbReference type="InterPro" id="IPR025724">
    <property type="entry name" value="GAG-pre-integrase_dom"/>
</dbReference>
<dbReference type="Proteomes" id="UP000228380">
    <property type="component" value="Unplaced"/>
</dbReference>
<feature type="domain" description="GAG-pre-integrase" evidence="2">
    <location>
        <begin position="82"/>
        <end position="134"/>
    </location>
</feature>
<dbReference type="InterPro" id="IPR054722">
    <property type="entry name" value="PolX-like_BBD"/>
</dbReference>
<gene>
    <name evidence="5" type="primary">LOC120106276</name>
</gene>
<proteinExistence type="predicted"/>
<dbReference type="Pfam" id="PF07727">
    <property type="entry name" value="RVT_2"/>
    <property type="match status" value="1"/>
</dbReference>
<evidence type="ECO:0000259" key="3">
    <source>
        <dbReference type="Pfam" id="PF22936"/>
    </source>
</evidence>
<dbReference type="OrthoDB" id="786740at2759"/>
<evidence type="ECO:0000259" key="1">
    <source>
        <dbReference type="Pfam" id="PF07727"/>
    </source>
</evidence>
<dbReference type="GeneID" id="120106276"/>
<dbReference type="InterPro" id="IPR013103">
    <property type="entry name" value="RVT_2"/>
</dbReference>
<dbReference type="Pfam" id="PF13976">
    <property type="entry name" value="gag_pre-integrs"/>
    <property type="match status" value="1"/>
</dbReference>
<dbReference type="AlphaFoldDB" id="A0A8B8ZUG8"/>
<evidence type="ECO:0000259" key="2">
    <source>
        <dbReference type="Pfam" id="PF13976"/>
    </source>
</evidence>
<reference evidence="5" key="1">
    <citation type="submission" date="2025-08" db="UniProtKB">
        <authorList>
            <consortium name="RefSeq"/>
        </authorList>
    </citation>
    <scope>IDENTIFICATION</scope>
    <source>
        <tissue evidence="5">Young leaves</tissue>
    </source>
</reference>